<keyword evidence="2" id="KW-1185">Reference proteome</keyword>
<dbReference type="Proteomes" id="UP000067626">
    <property type="component" value="Chromosome"/>
</dbReference>
<dbReference type="KEGG" id="ccro:CMC5_055360"/>
<reference evidence="1 2" key="1">
    <citation type="submission" date="2015-07" db="EMBL/GenBank/DDBJ databases">
        <title>Genome analysis of myxobacterium Chondromyces crocatus Cm c5 reveals a high potential for natural compound synthesis and the genetic basis for the loss of fruiting body formation.</title>
        <authorList>
            <person name="Zaburannyi N."/>
            <person name="Bunk B."/>
            <person name="Maier J."/>
            <person name="Overmann J."/>
            <person name="Mueller R."/>
        </authorList>
    </citation>
    <scope>NUCLEOTIDE SEQUENCE [LARGE SCALE GENOMIC DNA]</scope>
    <source>
        <strain evidence="1 2">Cm c5</strain>
    </source>
</reference>
<sequence>MGIQPERIATSQDRSIQPYLDRLCRHLRQTHHAAVFRYTESELRALAEAGIARARRHGLTFQPAITFFVTLQFVIAPDFDEHPRIRQILMDERLPPDERIDVLAVSVPEATWREAARARGARGEAAIQ</sequence>
<dbReference type="OrthoDB" id="5524788at2"/>
<dbReference type="RefSeq" id="WP_050433141.1">
    <property type="nucleotide sequence ID" value="NZ_CP012159.1"/>
</dbReference>
<evidence type="ECO:0000313" key="2">
    <source>
        <dbReference type="Proteomes" id="UP000067626"/>
    </source>
</evidence>
<accession>A0A0K1EL04</accession>
<organism evidence="1 2">
    <name type="scientific">Chondromyces crocatus</name>
    <dbReference type="NCBI Taxonomy" id="52"/>
    <lineage>
        <taxon>Bacteria</taxon>
        <taxon>Pseudomonadati</taxon>
        <taxon>Myxococcota</taxon>
        <taxon>Polyangia</taxon>
        <taxon>Polyangiales</taxon>
        <taxon>Polyangiaceae</taxon>
        <taxon>Chondromyces</taxon>
    </lineage>
</organism>
<dbReference type="AlphaFoldDB" id="A0A0K1EL04"/>
<proteinExistence type="predicted"/>
<evidence type="ECO:0000313" key="1">
    <source>
        <dbReference type="EMBL" id="AKT41337.1"/>
    </source>
</evidence>
<gene>
    <name evidence="1" type="ORF">CMC5_055360</name>
</gene>
<protein>
    <submittedName>
        <fullName evidence="1">Uncharacterized protein</fullName>
    </submittedName>
</protein>
<dbReference type="EMBL" id="CP012159">
    <property type="protein sequence ID" value="AKT41337.1"/>
    <property type="molecule type" value="Genomic_DNA"/>
</dbReference>
<name>A0A0K1EL04_CHOCO</name>